<gene>
    <name evidence="1" type="ORF">MC7420_4104</name>
</gene>
<dbReference type="RefSeq" id="WP_006102424.1">
    <property type="nucleotide sequence ID" value="NZ_DS989854.1"/>
</dbReference>
<organism evidence="1 2">
    <name type="scientific">Coleofasciculus chthonoplastes PCC 7420</name>
    <dbReference type="NCBI Taxonomy" id="118168"/>
    <lineage>
        <taxon>Bacteria</taxon>
        <taxon>Bacillati</taxon>
        <taxon>Cyanobacteriota</taxon>
        <taxon>Cyanophyceae</taxon>
        <taxon>Coleofasciculales</taxon>
        <taxon>Coleofasciculaceae</taxon>
        <taxon>Coleofasciculus</taxon>
    </lineage>
</organism>
<sequence length="91" mass="10723">MNEPKTKKTKKTKKKRIFRQSKKLQELIVILLQDSPMSWLALLRKVRQTAPYWSRKLKPDSPTVKFNVEALLQKGIITQDDQGVYHATKTW</sequence>
<dbReference type="STRING" id="118168.MC7420_4104"/>
<evidence type="ECO:0000313" key="1">
    <source>
        <dbReference type="EMBL" id="EDX74119.1"/>
    </source>
</evidence>
<reference evidence="1 2" key="1">
    <citation type="submission" date="2008-07" db="EMBL/GenBank/DDBJ databases">
        <authorList>
            <person name="Tandeau de Marsac N."/>
            <person name="Ferriera S."/>
            <person name="Johnson J."/>
            <person name="Kravitz S."/>
            <person name="Beeson K."/>
            <person name="Sutton G."/>
            <person name="Rogers Y.-H."/>
            <person name="Friedman R."/>
            <person name="Frazier M."/>
            <person name="Venter J.C."/>
        </authorList>
    </citation>
    <scope>NUCLEOTIDE SEQUENCE [LARGE SCALE GENOMIC DNA]</scope>
    <source>
        <strain evidence="1 2">PCC 7420</strain>
    </source>
</reference>
<accession>B4VVC9</accession>
<protein>
    <submittedName>
        <fullName evidence="1">Uncharacterized protein</fullName>
    </submittedName>
</protein>
<keyword evidence="2" id="KW-1185">Reference proteome</keyword>
<proteinExistence type="predicted"/>
<name>B4VVC9_9CYAN</name>
<evidence type="ECO:0000313" key="2">
    <source>
        <dbReference type="Proteomes" id="UP000003835"/>
    </source>
</evidence>
<dbReference type="AlphaFoldDB" id="B4VVC9"/>
<dbReference type="HOGENOM" id="CLU_2421859_0_0_3"/>
<dbReference type="Proteomes" id="UP000003835">
    <property type="component" value="Unassembled WGS sequence"/>
</dbReference>
<dbReference type="EMBL" id="DS989854">
    <property type="protein sequence ID" value="EDX74119.1"/>
    <property type="molecule type" value="Genomic_DNA"/>
</dbReference>